<dbReference type="PANTHER" id="PTHR43792:SF9">
    <property type="entry name" value="RIBOSOMAL-PROTEIN-ALANINE ACETYLTRANSFERASE"/>
    <property type="match status" value="1"/>
</dbReference>
<dbReference type="eggNOG" id="COG1670">
    <property type="taxonomic scope" value="Bacteria"/>
</dbReference>
<dbReference type="PROSITE" id="PS51186">
    <property type="entry name" value="GNAT"/>
    <property type="match status" value="1"/>
</dbReference>
<dbReference type="Gene3D" id="3.40.630.30">
    <property type="match status" value="1"/>
</dbReference>
<dbReference type="GO" id="GO:0008999">
    <property type="term" value="F:protein-N-terminal-alanine acetyltransferase activity"/>
    <property type="evidence" value="ECO:0007669"/>
    <property type="project" value="TreeGrafter"/>
</dbReference>
<keyword evidence="2" id="KW-0808">Transferase</keyword>
<dbReference type="Pfam" id="PF13302">
    <property type="entry name" value="Acetyltransf_3"/>
    <property type="match status" value="1"/>
</dbReference>
<dbReference type="InterPro" id="IPR016181">
    <property type="entry name" value="Acyl_CoA_acyltransferase"/>
</dbReference>
<evidence type="ECO:0000313" key="3">
    <source>
        <dbReference type="Proteomes" id="UP000019364"/>
    </source>
</evidence>
<dbReference type="InterPro" id="IPR000182">
    <property type="entry name" value="GNAT_dom"/>
</dbReference>
<dbReference type="GO" id="GO:0005737">
    <property type="term" value="C:cytoplasm"/>
    <property type="evidence" value="ECO:0007669"/>
    <property type="project" value="TreeGrafter"/>
</dbReference>
<dbReference type="RefSeq" id="WP_242403877.1">
    <property type="nucleotide sequence ID" value="NZ_BAVZ01000013.1"/>
</dbReference>
<dbReference type="Proteomes" id="UP000019364">
    <property type="component" value="Unassembled WGS sequence"/>
</dbReference>
<dbReference type="EMBL" id="BAVZ01000013">
    <property type="protein sequence ID" value="GAF09603.1"/>
    <property type="molecule type" value="Genomic_DNA"/>
</dbReference>
<proteinExistence type="predicted"/>
<organism evidence="2 3">
    <name type="scientific">Paenibacillus pini JCM 16418</name>
    <dbReference type="NCBI Taxonomy" id="1236976"/>
    <lineage>
        <taxon>Bacteria</taxon>
        <taxon>Bacillati</taxon>
        <taxon>Bacillota</taxon>
        <taxon>Bacilli</taxon>
        <taxon>Bacillales</taxon>
        <taxon>Paenibacillaceae</taxon>
        <taxon>Paenibacillus</taxon>
    </lineage>
</organism>
<evidence type="ECO:0000259" key="1">
    <source>
        <dbReference type="PROSITE" id="PS51186"/>
    </source>
</evidence>
<keyword evidence="3" id="KW-1185">Reference proteome</keyword>
<name>W7YQ41_9BACL</name>
<sequence>MLYVCRGYIPELTGKRLRLRMLEAGDAEDMLRCWADEDVRKFADLPSMPDQKSAVEMINVLNHFAETDDGIRWGIMNESGRIIGSCGFNWWQLEGAYRGEISCELSRDYWGHGYMHEALGLLIDFGFHVMGLNRIEALTHPENTKANRLFQSLGFQDEAVYALIAIQIKAL</sequence>
<feature type="domain" description="N-acetyltransferase" evidence="1">
    <location>
        <begin position="17"/>
        <end position="171"/>
    </location>
</feature>
<reference evidence="2 3" key="1">
    <citation type="journal article" date="2014" name="Genome Announc.">
        <title>Draft Genome Sequence of Paenibacillus pini JCM 16418T, Isolated from the Rhizosphere of Pine Tree.</title>
        <authorList>
            <person name="Yuki M."/>
            <person name="Oshima K."/>
            <person name="Suda W."/>
            <person name="Oshida Y."/>
            <person name="Kitamura K."/>
            <person name="Iida Y."/>
            <person name="Hattori M."/>
            <person name="Ohkuma M."/>
        </authorList>
    </citation>
    <scope>NUCLEOTIDE SEQUENCE [LARGE SCALE GENOMIC DNA]</scope>
    <source>
        <strain evidence="2 3">JCM 16418</strain>
    </source>
</reference>
<dbReference type="AlphaFoldDB" id="W7YQ41"/>
<protein>
    <submittedName>
        <fullName evidence="2">N-acetyltransferase</fullName>
    </submittedName>
</protein>
<accession>W7YQ41</accession>
<dbReference type="SUPFAM" id="SSF55729">
    <property type="entry name" value="Acyl-CoA N-acyltransferases (Nat)"/>
    <property type="match status" value="1"/>
</dbReference>
<comment type="caution">
    <text evidence="2">The sequence shown here is derived from an EMBL/GenBank/DDBJ whole genome shotgun (WGS) entry which is preliminary data.</text>
</comment>
<gene>
    <name evidence="2" type="ORF">JCM16418_3750</name>
</gene>
<dbReference type="InterPro" id="IPR051531">
    <property type="entry name" value="N-acetyltransferase"/>
</dbReference>
<dbReference type="PANTHER" id="PTHR43792">
    <property type="entry name" value="GNAT FAMILY, PUTATIVE (AFU_ORTHOLOGUE AFUA_3G00765)-RELATED-RELATED"/>
    <property type="match status" value="1"/>
</dbReference>
<dbReference type="STRING" id="1236976.JCM16418_3750"/>
<evidence type="ECO:0000313" key="2">
    <source>
        <dbReference type="EMBL" id="GAF09603.1"/>
    </source>
</evidence>